<keyword evidence="9" id="KW-1185">Reference proteome</keyword>
<feature type="region of interest" description="Disordered" evidence="5">
    <location>
        <begin position="560"/>
        <end position="600"/>
    </location>
</feature>
<dbReference type="OrthoDB" id="2159384at2759"/>
<feature type="transmembrane region" description="Helical" evidence="6">
    <location>
        <begin position="311"/>
        <end position="329"/>
    </location>
</feature>
<feature type="transmembrane region" description="Helical" evidence="6">
    <location>
        <begin position="33"/>
        <end position="54"/>
    </location>
</feature>
<protein>
    <recommendedName>
        <fullName evidence="7">EXS domain-containing protein</fullName>
    </recommendedName>
</protein>
<dbReference type="PANTHER" id="PTHR10783:SF46">
    <property type="entry name" value="PROTEIN ERD1 HOMOLOG 2"/>
    <property type="match status" value="1"/>
</dbReference>
<feature type="transmembrane region" description="Helical" evidence="6">
    <location>
        <begin position="140"/>
        <end position="165"/>
    </location>
</feature>
<dbReference type="PROSITE" id="PS51380">
    <property type="entry name" value="EXS"/>
    <property type="match status" value="1"/>
</dbReference>
<sequence>MDIGTPPGEATAAAAAVQQLSEFGLRYPLPFRILLCSAITALGFATNTHLLAALGIDTALVLDVRLDHHAPVPLASAAGIALSTTTTTSSSAAPAVAAPFVHPTKIYPPVYSLAAAALAWTAAGWLAFRSLAGNDAEAAIQWRILPAAFLLGAGAALCWPGNVLCRTERFRFLRSLRRIVSPSLNAAVPFCDIILADILTSSAKVLGDVWIAGCLVVEGRGVQLMADECKRVWGVPFMTSLPYLFRFRQCLSEVYTGSTPTPRRSLLNALKYATAFPVIILSAMQTVIGDPFDPDDVGHEAGERLIGRTTLFNLWILAVFVNSMYSFWWDVTNDWGLSLLTPSGWSSTPSVSYAFIHPPAGSSHQLHHPRHAPVSSSSRHSSISLAPSQHHRVRSTAANNGHLTPPDDPLNPAHLSTQFPPPPSRPVSPLPKPLGALNRLAASSSSGGGGGGGGGGGSTSGHRGGGHSRAFSTATAPNLSYPFLRPILLLPDPAIYYLCICLDLILRLTWSLKLSSHLHSAQEVESGLFLIELMEVFRRWMWVYLRIEWEAVRKGAGSEIVHGDTSGPSTSTLPPLFSSSSSSGGLGRDERGAGGAWLDKGDGEARLRAQEEYELAALRQQPGSSRPFDPDAKVAPVIDIPSRV</sequence>
<dbReference type="GO" id="GO:0005737">
    <property type="term" value="C:cytoplasm"/>
    <property type="evidence" value="ECO:0007669"/>
    <property type="project" value="TreeGrafter"/>
</dbReference>
<dbReference type="AlphaFoldDB" id="A0A2S5BAW5"/>
<feature type="region of interest" description="Disordered" evidence="5">
    <location>
        <begin position="618"/>
        <end position="644"/>
    </location>
</feature>
<evidence type="ECO:0000256" key="3">
    <source>
        <dbReference type="ARBA" id="ARBA00022989"/>
    </source>
</evidence>
<keyword evidence="2 6" id="KW-0812">Transmembrane</keyword>
<dbReference type="Pfam" id="PF03124">
    <property type="entry name" value="EXS"/>
    <property type="match status" value="1"/>
</dbReference>
<dbReference type="GO" id="GO:0016020">
    <property type="term" value="C:membrane"/>
    <property type="evidence" value="ECO:0007669"/>
    <property type="project" value="UniProtKB-SubCell"/>
</dbReference>
<organism evidence="8 9">
    <name type="scientific">Rhodotorula taiwanensis</name>
    <dbReference type="NCBI Taxonomy" id="741276"/>
    <lineage>
        <taxon>Eukaryota</taxon>
        <taxon>Fungi</taxon>
        <taxon>Dikarya</taxon>
        <taxon>Basidiomycota</taxon>
        <taxon>Pucciniomycotina</taxon>
        <taxon>Microbotryomycetes</taxon>
        <taxon>Sporidiobolales</taxon>
        <taxon>Sporidiobolaceae</taxon>
        <taxon>Rhodotorula</taxon>
    </lineage>
</organism>
<feature type="transmembrane region" description="Helical" evidence="6">
    <location>
        <begin position="74"/>
        <end position="98"/>
    </location>
</feature>
<keyword evidence="4 6" id="KW-0472">Membrane</keyword>
<dbReference type="Proteomes" id="UP000237144">
    <property type="component" value="Unassembled WGS sequence"/>
</dbReference>
<feature type="compositionally biased region" description="Low complexity" evidence="5">
    <location>
        <begin position="565"/>
        <end position="583"/>
    </location>
</feature>
<dbReference type="InterPro" id="IPR004342">
    <property type="entry name" value="EXS_C"/>
</dbReference>
<name>A0A2S5BAW5_9BASI</name>
<feature type="compositionally biased region" description="Low complexity" evidence="5">
    <location>
        <begin position="372"/>
        <end position="388"/>
    </location>
</feature>
<evidence type="ECO:0000256" key="2">
    <source>
        <dbReference type="ARBA" id="ARBA00022692"/>
    </source>
</evidence>
<reference evidence="8 9" key="1">
    <citation type="journal article" date="2018" name="Front. Microbiol.">
        <title>Prospects for Fungal Bioremediation of Acidic Radioactive Waste Sites: Characterization and Genome Sequence of Rhodotorula taiwanensis MD1149.</title>
        <authorList>
            <person name="Tkavc R."/>
            <person name="Matrosova V.Y."/>
            <person name="Grichenko O.E."/>
            <person name="Gostincar C."/>
            <person name="Volpe R.P."/>
            <person name="Klimenkova P."/>
            <person name="Gaidamakova E.K."/>
            <person name="Zhou C.E."/>
            <person name="Stewart B.J."/>
            <person name="Lyman M.G."/>
            <person name="Malfatti S.A."/>
            <person name="Rubinfeld B."/>
            <person name="Courtot M."/>
            <person name="Singh J."/>
            <person name="Dalgard C.L."/>
            <person name="Hamilton T."/>
            <person name="Frey K.G."/>
            <person name="Gunde-Cimerman N."/>
            <person name="Dugan L."/>
            <person name="Daly M.J."/>
        </authorList>
    </citation>
    <scope>NUCLEOTIDE SEQUENCE [LARGE SCALE GENOMIC DNA]</scope>
    <source>
        <strain evidence="8 9">MD1149</strain>
    </source>
</reference>
<feature type="transmembrane region" description="Helical" evidence="6">
    <location>
        <begin position="110"/>
        <end position="128"/>
    </location>
</feature>
<evidence type="ECO:0000256" key="1">
    <source>
        <dbReference type="ARBA" id="ARBA00004141"/>
    </source>
</evidence>
<feature type="compositionally biased region" description="Pro residues" evidence="5">
    <location>
        <begin position="419"/>
        <end position="432"/>
    </location>
</feature>
<evidence type="ECO:0000256" key="4">
    <source>
        <dbReference type="ARBA" id="ARBA00023136"/>
    </source>
</evidence>
<evidence type="ECO:0000259" key="7">
    <source>
        <dbReference type="PROSITE" id="PS51380"/>
    </source>
</evidence>
<accession>A0A2S5BAW5</accession>
<feature type="region of interest" description="Disordered" evidence="5">
    <location>
        <begin position="362"/>
        <end position="471"/>
    </location>
</feature>
<dbReference type="EMBL" id="PJQD01000033">
    <property type="protein sequence ID" value="POY73919.1"/>
    <property type="molecule type" value="Genomic_DNA"/>
</dbReference>
<feature type="compositionally biased region" description="Gly residues" evidence="5">
    <location>
        <begin position="446"/>
        <end position="463"/>
    </location>
</feature>
<comment type="caution">
    <text evidence="8">The sequence shown here is derived from an EMBL/GenBank/DDBJ whole genome shotgun (WGS) entry which is preliminary data.</text>
</comment>
<evidence type="ECO:0000256" key="6">
    <source>
        <dbReference type="SAM" id="Phobius"/>
    </source>
</evidence>
<feature type="domain" description="EXS" evidence="7">
    <location>
        <begin position="226"/>
        <end position="579"/>
    </location>
</feature>
<evidence type="ECO:0000313" key="9">
    <source>
        <dbReference type="Proteomes" id="UP000237144"/>
    </source>
</evidence>
<dbReference type="PANTHER" id="PTHR10783">
    <property type="entry name" value="XENOTROPIC AND POLYTROPIC RETROVIRUS RECEPTOR 1-RELATED"/>
    <property type="match status" value="1"/>
</dbReference>
<proteinExistence type="predicted"/>
<evidence type="ECO:0000256" key="5">
    <source>
        <dbReference type="SAM" id="MobiDB-lite"/>
    </source>
</evidence>
<evidence type="ECO:0000313" key="8">
    <source>
        <dbReference type="EMBL" id="POY73919.1"/>
    </source>
</evidence>
<comment type="subcellular location">
    <subcellularLocation>
        <location evidence="1">Membrane</location>
        <topology evidence="1">Multi-pass membrane protein</topology>
    </subcellularLocation>
</comment>
<keyword evidence="3 6" id="KW-1133">Transmembrane helix</keyword>
<dbReference type="STRING" id="741276.A0A2S5BAW5"/>
<gene>
    <name evidence="8" type="ORF">BMF94_3090</name>
</gene>